<evidence type="ECO:0000313" key="1">
    <source>
        <dbReference type="EMBL" id="TWU48868.1"/>
    </source>
</evidence>
<reference evidence="1 2" key="1">
    <citation type="submission" date="2019-02" db="EMBL/GenBank/DDBJ databases">
        <title>Deep-cultivation of Planctomycetes and their phenomic and genomic characterization uncovers novel biology.</title>
        <authorList>
            <person name="Wiegand S."/>
            <person name="Jogler M."/>
            <person name="Boedeker C."/>
            <person name="Pinto D."/>
            <person name="Vollmers J."/>
            <person name="Rivas-Marin E."/>
            <person name="Kohn T."/>
            <person name="Peeters S.H."/>
            <person name="Heuer A."/>
            <person name="Rast P."/>
            <person name="Oberbeckmann S."/>
            <person name="Bunk B."/>
            <person name="Jeske O."/>
            <person name="Meyerdierks A."/>
            <person name="Storesund J.E."/>
            <person name="Kallscheuer N."/>
            <person name="Luecker S."/>
            <person name="Lage O.M."/>
            <person name="Pohl T."/>
            <person name="Merkel B.J."/>
            <person name="Hornburger P."/>
            <person name="Mueller R.-W."/>
            <person name="Bruemmer F."/>
            <person name="Labrenz M."/>
            <person name="Spormann A.M."/>
            <person name="Op Den Camp H."/>
            <person name="Overmann J."/>
            <person name="Amann R."/>
            <person name="Jetten M.S.M."/>
            <person name="Mascher T."/>
            <person name="Medema M.H."/>
            <person name="Devos D.P."/>
            <person name="Kaster A.-K."/>
            <person name="Ovreas L."/>
            <person name="Rohde M."/>
            <person name="Galperin M.Y."/>
            <person name="Jogler C."/>
        </authorList>
    </citation>
    <scope>NUCLEOTIDE SEQUENCE [LARGE SCALE GENOMIC DNA]</scope>
    <source>
        <strain evidence="1 2">Poly51</strain>
    </source>
</reference>
<dbReference type="Proteomes" id="UP000318288">
    <property type="component" value="Unassembled WGS sequence"/>
</dbReference>
<comment type="caution">
    <text evidence="1">The sequence shown here is derived from an EMBL/GenBank/DDBJ whole genome shotgun (WGS) entry which is preliminary data.</text>
</comment>
<organism evidence="1 2">
    <name type="scientific">Rubripirellula tenax</name>
    <dbReference type="NCBI Taxonomy" id="2528015"/>
    <lineage>
        <taxon>Bacteria</taxon>
        <taxon>Pseudomonadati</taxon>
        <taxon>Planctomycetota</taxon>
        <taxon>Planctomycetia</taxon>
        <taxon>Pirellulales</taxon>
        <taxon>Pirellulaceae</taxon>
        <taxon>Rubripirellula</taxon>
    </lineage>
</organism>
<proteinExistence type="predicted"/>
<sequence>MSNRKIHPIMLTADEREAFAEVAKGKRGQRNIAAWKVQPATAMLKRGESECGATWSDQKIAEAVIATTRSIENGRKQAALQGRTS</sequence>
<dbReference type="EMBL" id="SJPW01000006">
    <property type="protein sequence ID" value="TWU48868.1"/>
    <property type="molecule type" value="Genomic_DNA"/>
</dbReference>
<name>A0A5C6EJ75_9BACT</name>
<dbReference type="AlphaFoldDB" id="A0A5C6EJ75"/>
<keyword evidence="2" id="KW-1185">Reference proteome</keyword>
<evidence type="ECO:0000313" key="2">
    <source>
        <dbReference type="Proteomes" id="UP000318288"/>
    </source>
</evidence>
<gene>
    <name evidence="1" type="ORF">Poly51_47720</name>
</gene>
<accession>A0A5C6EJ75</accession>
<protein>
    <submittedName>
        <fullName evidence="1">Uncharacterized protein</fullName>
    </submittedName>
</protein>
<dbReference type="RefSeq" id="WP_146460457.1">
    <property type="nucleotide sequence ID" value="NZ_SJPW01000006.1"/>
</dbReference>
<dbReference type="OrthoDB" id="69748at2"/>